<evidence type="ECO:0000256" key="3">
    <source>
        <dbReference type="ARBA" id="ARBA00022630"/>
    </source>
</evidence>
<evidence type="ECO:0000256" key="5">
    <source>
        <dbReference type="ARBA" id="ARBA00022827"/>
    </source>
</evidence>
<dbReference type="InterPro" id="IPR031656">
    <property type="entry name" value="DAO_C"/>
</dbReference>
<dbReference type="InterPro" id="IPR038299">
    <property type="entry name" value="DAO_C_sf"/>
</dbReference>
<dbReference type="Pfam" id="PF16901">
    <property type="entry name" value="DAO_C"/>
    <property type="match status" value="1"/>
</dbReference>
<dbReference type="GO" id="GO:0046168">
    <property type="term" value="P:glycerol-3-phosphate catabolic process"/>
    <property type="evidence" value="ECO:0007669"/>
    <property type="project" value="TreeGrafter"/>
</dbReference>
<accession>A0A7K1LQG9</accession>
<organism evidence="9 10">
    <name type="scientific">Christiangramia aestuarii</name>
    <dbReference type="NCBI Taxonomy" id="1028746"/>
    <lineage>
        <taxon>Bacteria</taxon>
        <taxon>Pseudomonadati</taxon>
        <taxon>Bacteroidota</taxon>
        <taxon>Flavobacteriia</taxon>
        <taxon>Flavobacteriales</taxon>
        <taxon>Flavobacteriaceae</taxon>
        <taxon>Christiangramia</taxon>
    </lineage>
</organism>
<dbReference type="PROSITE" id="PS00978">
    <property type="entry name" value="FAD_G3PDH_2"/>
    <property type="match status" value="1"/>
</dbReference>
<dbReference type="PANTHER" id="PTHR11985:SF35">
    <property type="entry name" value="ANAEROBIC GLYCEROL-3-PHOSPHATE DEHYDROGENASE SUBUNIT A"/>
    <property type="match status" value="1"/>
</dbReference>
<dbReference type="InterPro" id="IPR036188">
    <property type="entry name" value="FAD/NAD-bd_sf"/>
</dbReference>
<dbReference type="Proteomes" id="UP000460416">
    <property type="component" value="Unassembled WGS sequence"/>
</dbReference>
<comment type="cofactor">
    <cofactor evidence="1">
        <name>FAD</name>
        <dbReference type="ChEBI" id="CHEBI:57692"/>
    </cofactor>
</comment>
<evidence type="ECO:0000259" key="7">
    <source>
        <dbReference type="Pfam" id="PF01266"/>
    </source>
</evidence>
<keyword evidence="6" id="KW-0560">Oxidoreductase</keyword>
<dbReference type="Gene3D" id="3.50.50.60">
    <property type="entry name" value="FAD/NAD(P)-binding domain"/>
    <property type="match status" value="1"/>
</dbReference>
<keyword evidence="3" id="KW-0285">Flavoprotein</keyword>
<comment type="similarity">
    <text evidence="2">Belongs to the FAD-dependent glycerol-3-phosphate dehydrogenase family.</text>
</comment>
<evidence type="ECO:0000256" key="6">
    <source>
        <dbReference type="ARBA" id="ARBA00023002"/>
    </source>
</evidence>
<sequence>MLLKYSVFSRERLIAEARKDKKWDLVIIGGGATGLGIALDAVTRGYSTLLLEQEDFAKGTSSRSTKLVHGGIRYLAQGNIDLVREALHERGLLAINAPHLVKKQKFIIPNYLWWEGLYYNFGLKTYDFLAGKLSMGKSERISLEEVNQRLPALVREELRGGVIYLDGQFDDARLAVNIAQTIVENDGIALNHLKVTGISSENADVINRVQARDSETGETYSFKANLVVNATGVFVDDIRKMANPGAKASIKASQGVHLVFDQKFFPGKDALMIPKTDDGRVLFAVPWNGKVLVGTTDTLLENPVLEPKALEEEIEFIMKTFNRYIQKKVTRKDVKSVFAGLRPLAVGEGEDKSTKEISRGHKIDFSEKGLLTITGGKWTTYRKMAEDVIDLAITENRLPARKCITENFLIHGAKSHKSREDHLHVYGGDKSLILELIDKHPNLGERIHPDLPHLEAEVVWAVRFEMARSLEDVLARRVRILFLDARIAQEIAPKVAALMAKELEKDENWINEQVENFRKLVEEHYQVSSEKHTKKDKIQP</sequence>
<dbReference type="GO" id="GO:0006071">
    <property type="term" value="P:glycerol metabolic process"/>
    <property type="evidence" value="ECO:0007669"/>
    <property type="project" value="UniProtKB-KW"/>
</dbReference>
<dbReference type="PANTHER" id="PTHR11985">
    <property type="entry name" value="GLYCEROL-3-PHOSPHATE DEHYDROGENASE"/>
    <property type="match status" value="1"/>
</dbReference>
<evidence type="ECO:0000259" key="8">
    <source>
        <dbReference type="Pfam" id="PF16901"/>
    </source>
</evidence>
<evidence type="ECO:0000256" key="4">
    <source>
        <dbReference type="ARBA" id="ARBA00022798"/>
    </source>
</evidence>
<dbReference type="InterPro" id="IPR006076">
    <property type="entry name" value="FAD-dep_OxRdtase"/>
</dbReference>
<proteinExistence type="inferred from homology"/>
<dbReference type="InterPro" id="IPR000447">
    <property type="entry name" value="G3P_DH_FAD-dep"/>
</dbReference>
<keyword evidence="10" id="KW-1185">Reference proteome</keyword>
<evidence type="ECO:0000256" key="1">
    <source>
        <dbReference type="ARBA" id="ARBA00001974"/>
    </source>
</evidence>
<feature type="domain" description="FAD dependent oxidoreductase" evidence="7">
    <location>
        <begin position="24"/>
        <end position="381"/>
    </location>
</feature>
<dbReference type="Gene3D" id="1.10.8.870">
    <property type="entry name" value="Alpha-glycerophosphate oxidase, cap domain"/>
    <property type="match status" value="1"/>
</dbReference>
<keyword evidence="4" id="KW-0319">Glycerol metabolism</keyword>
<dbReference type="SUPFAM" id="SSF51905">
    <property type="entry name" value="FAD/NAD(P)-binding domain"/>
    <property type="match status" value="1"/>
</dbReference>
<dbReference type="OrthoDB" id="9766796at2"/>
<dbReference type="AlphaFoldDB" id="A0A7K1LQG9"/>
<reference evidence="9 10" key="1">
    <citation type="submission" date="2019-07" db="EMBL/GenBank/DDBJ databases">
        <title>Gramella aestuarii sp. nov., isolated from a tidal flat, and emended description of Gramella echinicola.</title>
        <authorList>
            <person name="Liu L."/>
        </authorList>
    </citation>
    <scope>NUCLEOTIDE SEQUENCE [LARGE SCALE GENOMIC DNA]</scope>
    <source>
        <strain evidence="9 10">BS12</strain>
    </source>
</reference>
<dbReference type="GO" id="GO:0004368">
    <property type="term" value="F:glycerol-3-phosphate dehydrogenase (quinone) activity"/>
    <property type="evidence" value="ECO:0007669"/>
    <property type="project" value="InterPro"/>
</dbReference>
<evidence type="ECO:0000313" key="9">
    <source>
        <dbReference type="EMBL" id="MUP43052.1"/>
    </source>
</evidence>
<evidence type="ECO:0000313" key="10">
    <source>
        <dbReference type="Proteomes" id="UP000460416"/>
    </source>
</evidence>
<dbReference type="Gene3D" id="3.30.9.10">
    <property type="entry name" value="D-Amino Acid Oxidase, subunit A, domain 2"/>
    <property type="match status" value="1"/>
</dbReference>
<gene>
    <name evidence="9" type="ORF">FLP08_10740</name>
</gene>
<dbReference type="Pfam" id="PF01266">
    <property type="entry name" value="DAO"/>
    <property type="match status" value="1"/>
</dbReference>
<feature type="domain" description="Alpha-glycerophosphate oxidase C-terminal" evidence="8">
    <location>
        <begin position="414"/>
        <end position="507"/>
    </location>
</feature>
<keyword evidence="5" id="KW-0274">FAD</keyword>
<dbReference type="PRINTS" id="PR01001">
    <property type="entry name" value="FADG3PDH"/>
</dbReference>
<dbReference type="EMBL" id="VJVW01000004">
    <property type="protein sequence ID" value="MUP43052.1"/>
    <property type="molecule type" value="Genomic_DNA"/>
</dbReference>
<evidence type="ECO:0000256" key="2">
    <source>
        <dbReference type="ARBA" id="ARBA00007330"/>
    </source>
</evidence>
<protein>
    <submittedName>
        <fullName evidence="9">Glycerol-3-phosphate dehydrogenase/oxidase</fullName>
    </submittedName>
</protein>
<name>A0A7K1LQG9_9FLAO</name>
<comment type="caution">
    <text evidence="9">The sequence shown here is derived from an EMBL/GenBank/DDBJ whole genome shotgun (WGS) entry which is preliminary data.</text>
</comment>